<dbReference type="OrthoDB" id="10018316at2759"/>
<comment type="caution">
    <text evidence="1">The sequence shown here is derived from an EMBL/GenBank/DDBJ whole genome shotgun (WGS) entry which is preliminary data.</text>
</comment>
<sequence length="272" mass="31161">MGSILDDIANIHTTLQRLQGKINDALPKYETLVDAVEAKGDLKGLVPAESSATQTLAKYHVDLSDLFTQFAIDMQSVRRLKPQTNTQLKLAKNLTSSMFNFYGDNFSVFRESKKRVVEILPQEILEQVQVIVDQNAINSSYIYIKQLGLEALLLAEKHKFDNQIAVFLADCENICLDDLRTQIEACREDWDRHQEVLHELLHINVTKHRLIIPSRRFTQAQGATYVQHFLFDRCRLLVWKTLRQLSAKTTEKKFSSSKQALQTLSEQLSGLQ</sequence>
<reference evidence="1" key="1">
    <citation type="submission" date="2023-01" db="EMBL/GenBank/DDBJ databases">
        <title>Genome assembly of the deep-sea coral Lophelia pertusa.</title>
        <authorList>
            <person name="Herrera S."/>
            <person name="Cordes E."/>
        </authorList>
    </citation>
    <scope>NUCLEOTIDE SEQUENCE</scope>
    <source>
        <strain evidence="1">USNM1676648</strain>
        <tissue evidence="1">Polyp</tissue>
    </source>
</reference>
<proteinExistence type="predicted"/>
<dbReference type="EMBL" id="MU825400">
    <property type="protein sequence ID" value="KAJ7392558.1"/>
    <property type="molecule type" value="Genomic_DNA"/>
</dbReference>
<organism evidence="1 2">
    <name type="scientific">Desmophyllum pertusum</name>
    <dbReference type="NCBI Taxonomy" id="174260"/>
    <lineage>
        <taxon>Eukaryota</taxon>
        <taxon>Metazoa</taxon>
        <taxon>Cnidaria</taxon>
        <taxon>Anthozoa</taxon>
        <taxon>Hexacorallia</taxon>
        <taxon>Scleractinia</taxon>
        <taxon>Caryophylliina</taxon>
        <taxon>Caryophylliidae</taxon>
        <taxon>Desmophyllum</taxon>
    </lineage>
</organism>
<gene>
    <name evidence="1" type="ORF">OS493_010205</name>
</gene>
<dbReference type="AlphaFoldDB" id="A0A9X0A3V9"/>
<evidence type="ECO:0000313" key="1">
    <source>
        <dbReference type="EMBL" id="KAJ7392558.1"/>
    </source>
</evidence>
<accession>A0A9X0A3V9</accession>
<evidence type="ECO:0000313" key="2">
    <source>
        <dbReference type="Proteomes" id="UP001163046"/>
    </source>
</evidence>
<name>A0A9X0A3V9_9CNID</name>
<dbReference type="Proteomes" id="UP001163046">
    <property type="component" value="Unassembled WGS sequence"/>
</dbReference>
<keyword evidence="2" id="KW-1185">Reference proteome</keyword>
<protein>
    <submittedName>
        <fullName evidence="1">Uncharacterized protein</fullName>
    </submittedName>
</protein>